<keyword evidence="2" id="KW-0902">Two-component regulatory system</keyword>
<evidence type="ECO:0000313" key="6">
    <source>
        <dbReference type="Proteomes" id="UP000298058"/>
    </source>
</evidence>
<dbReference type="SMART" id="SM00448">
    <property type="entry name" value="REC"/>
    <property type="match status" value="1"/>
</dbReference>
<gene>
    <name evidence="5" type="ORF">EHS15_18210</name>
</gene>
<evidence type="ECO:0000256" key="1">
    <source>
        <dbReference type="ARBA" id="ARBA00022553"/>
    </source>
</evidence>
<keyword evidence="6" id="KW-1185">Reference proteome</keyword>
<dbReference type="CDD" id="cd00156">
    <property type="entry name" value="REC"/>
    <property type="match status" value="1"/>
</dbReference>
<reference evidence="5" key="1">
    <citation type="journal article" date="2019" name="PLoS Negl. Trop. Dis.">
        <title>Revisiting the worldwide diversity of Leptospira species in the environment.</title>
        <authorList>
            <person name="Vincent A.T."/>
            <person name="Schiettekatte O."/>
            <person name="Bourhy P."/>
            <person name="Veyrier F.J."/>
            <person name="Picardeau M."/>
        </authorList>
    </citation>
    <scope>NUCLEOTIDE SEQUENCE [LARGE SCALE GENOMIC DNA]</scope>
    <source>
        <strain evidence="5">201300427</strain>
    </source>
</reference>
<dbReference type="InterPro" id="IPR050595">
    <property type="entry name" value="Bact_response_regulator"/>
</dbReference>
<comment type="caution">
    <text evidence="5">The sequence shown here is derived from an EMBL/GenBank/DDBJ whole genome shotgun (WGS) entry which is preliminary data.</text>
</comment>
<evidence type="ECO:0000259" key="4">
    <source>
        <dbReference type="PROSITE" id="PS50110"/>
    </source>
</evidence>
<dbReference type="PANTHER" id="PTHR44591:SF14">
    <property type="entry name" value="PROTEIN PILG"/>
    <property type="match status" value="1"/>
</dbReference>
<keyword evidence="1 3" id="KW-0597">Phosphoprotein</keyword>
<evidence type="ECO:0000256" key="3">
    <source>
        <dbReference type="PROSITE-ProRule" id="PRU00169"/>
    </source>
</evidence>
<name>A0A4R9LYQ7_9LEPT</name>
<feature type="domain" description="Response regulatory" evidence="4">
    <location>
        <begin position="5"/>
        <end position="121"/>
    </location>
</feature>
<sequence>MSSKKALIVDDSTVTRLMIRKIITDNSGSWDIHEASSADQAVSLLPNLPSLDVVTLDQNMPGEISGLDLAARLQEKYPAAKIALITANIQNAIKDKASALGIQFIEKPISAEKLQTLFAGT</sequence>
<dbReference type="PANTHER" id="PTHR44591">
    <property type="entry name" value="STRESS RESPONSE REGULATOR PROTEIN 1"/>
    <property type="match status" value="1"/>
</dbReference>
<evidence type="ECO:0000313" key="5">
    <source>
        <dbReference type="EMBL" id="TGN17110.1"/>
    </source>
</evidence>
<feature type="modified residue" description="4-aspartylphosphate" evidence="3">
    <location>
        <position position="57"/>
    </location>
</feature>
<protein>
    <submittedName>
        <fullName evidence="5">Response regulator</fullName>
    </submittedName>
</protein>
<dbReference type="EMBL" id="RQHW01000079">
    <property type="protein sequence ID" value="TGN17110.1"/>
    <property type="molecule type" value="Genomic_DNA"/>
</dbReference>
<organism evidence="5 6">
    <name type="scientific">Leptospira idonii</name>
    <dbReference type="NCBI Taxonomy" id="1193500"/>
    <lineage>
        <taxon>Bacteria</taxon>
        <taxon>Pseudomonadati</taxon>
        <taxon>Spirochaetota</taxon>
        <taxon>Spirochaetia</taxon>
        <taxon>Leptospirales</taxon>
        <taxon>Leptospiraceae</taxon>
        <taxon>Leptospira</taxon>
    </lineage>
</organism>
<dbReference type="InterPro" id="IPR001789">
    <property type="entry name" value="Sig_transdc_resp-reg_receiver"/>
</dbReference>
<dbReference type="PROSITE" id="PS50110">
    <property type="entry name" value="RESPONSE_REGULATORY"/>
    <property type="match status" value="1"/>
</dbReference>
<dbReference type="Proteomes" id="UP000298058">
    <property type="component" value="Unassembled WGS sequence"/>
</dbReference>
<accession>A0A4R9LYQ7</accession>
<dbReference type="AlphaFoldDB" id="A0A4R9LYQ7"/>
<dbReference type="Gene3D" id="3.40.50.2300">
    <property type="match status" value="1"/>
</dbReference>
<dbReference type="OrthoDB" id="9796100at2"/>
<dbReference type="GO" id="GO:0000160">
    <property type="term" value="P:phosphorelay signal transduction system"/>
    <property type="evidence" value="ECO:0007669"/>
    <property type="project" value="UniProtKB-KW"/>
</dbReference>
<dbReference type="SUPFAM" id="SSF52172">
    <property type="entry name" value="CheY-like"/>
    <property type="match status" value="1"/>
</dbReference>
<dbReference type="Pfam" id="PF00072">
    <property type="entry name" value="Response_reg"/>
    <property type="match status" value="1"/>
</dbReference>
<evidence type="ECO:0000256" key="2">
    <source>
        <dbReference type="ARBA" id="ARBA00023012"/>
    </source>
</evidence>
<dbReference type="InterPro" id="IPR011006">
    <property type="entry name" value="CheY-like_superfamily"/>
</dbReference>
<proteinExistence type="predicted"/>
<dbReference type="RefSeq" id="WP_135762017.1">
    <property type="nucleotide sequence ID" value="NZ_RQHW01000079.1"/>
</dbReference>